<evidence type="ECO:0000313" key="2">
    <source>
        <dbReference type="Proteomes" id="UP000028525"/>
    </source>
</evidence>
<comment type="caution">
    <text evidence="1">The sequence shown here is derived from an EMBL/GenBank/DDBJ whole genome shotgun (WGS) entry which is preliminary data.</text>
</comment>
<dbReference type="AlphaFoldDB" id="A0A084JLB6"/>
<dbReference type="EMBL" id="JPME01000015">
    <property type="protein sequence ID" value="KEZ89750.1"/>
    <property type="molecule type" value="Genomic_DNA"/>
</dbReference>
<protein>
    <recommendedName>
        <fullName evidence="3">Haloacid dehalogenase</fullName>
    </recommendedName>
</protein>
<keyword evidence="2" id="KW-1185">Reference proteome</keyword>
<dbReference type="Gene3D" id="3.40.50.1000">
    <property type="entry name" value="HAD superfamily/HAD-like"/>
    <property type="match status" value="1"/>
</dbReference>
<dbReference type="NCBIfam" id="TIGR01509">
    <property type="entry name" value="HAD-SF-IA-v3"/>
    <property type="match status" value="1"/>
</dbReference>
<evidence type="ECO:0008006" key="3">
    <source>
        <dbReference type="Google" id="ProtNLM"/>
    </source>
</evidence>
<gene>
    <name evidence="1" type="ORF">IO98_13850</name>
</gene>
<dbReference type="PANTHER" id="PTHR47829">
    <property type="entry name" value="HYDROLASE, PUTATIVE (AFU_ORTHOLOGUE AFUA_1G12880)-RELATED"/>
    <property type="match status" value="1"/>
</dbReference>
<accession>A0A084JLB6</accession>
<dbReference type="NCBIfam" id="TIGR01549">
    <property type="entry name" value="HAD-SF-IA-v1"/>
    <property type="match status" value="1"/>
</dbReference>
<dbReference type="Gene3D" id="1.10.150.240">
    <property type="entry name" value="Putative phosphatase, domain 2"/>
    <property type="match status" value="1"/>
</dbReference>
<dbReference type="InterPro" id="IPR006439">
    <property type="entry name" value="HAD-SF_hydro_IA"/>
</dbReference>
<dbReference type="OrthoDB" id="264363at2"/>
<dbReference type="PANTHER" id="PTHR47829:SF1">
    <property type="entry name" value="HAD FAMILY PHOSPHATASE"/>
    <property type="match status" value="1"/>
</dbReference>
<dbReference type="InterPro" id="IPR036412">
    <property type="entry name" value="HAD-like_sf"/>
</dbReference>
<dbReference type="STRING" id="29354.IO98_13850"/>
<dbReference type="SFLD" id="SFLDG01129">
    <property type="entry name" value="C1.5:_HAD__Beta-PGM__Phosphata"/>
    <property type="match status" value="1"/>
</dbReference>
<sequence length="224" mass="26196">MAKAVFFDLFFTLIYPCYLIENEYDVIGISSFEWESYAENNILYDERAKGKIRNEREIIDRIVNIMPYKVTEEQKRKILLKREERMKRALLSIDNKVLEVLGRIREKGIKIGLISNADIIDIKYWNDSPLSTFFDSVIFSCDVGILKPETEIYQLAMKSLNVKPEESIFIGDGGSNELFGARRAGMKTIFSEYLDCKSNIQKEMIINYTDYHIESFDDILKYID</sequence>
<dbReference type="RefSeq" id="WP_038281880.1">
    <property type="nucleotide sequence ID" value="NZ_JPME01000015.1"/>
</dbReference>
<dbReference type="Pfam" id="PF00702">
    <property type="entry name" value="Hydrolase"/>
    <property type="match status" value="1"/>
</dbReference>
<name>A0A084JLB6_9FIRM</name>
<dbReference type="SUPFAM" id="SSF56784">
    <property type="entry name" value="HAD-like"/>
    <property type="match status" value="1"/>
</dbReference>
<dbReference type="InterPro" id="IPR023198">
    <property type="entry name" value="PGP-like_dom2"/>
</dbReference>
<dbReference type="Proteomes" id="UP000028525">
    <property type="component" value="Unassembled WGS sequence"/>
</dbReference>
<dbReference type="SFLD" id="SFLDS00003">
    <property type="entry name" value="Haloacid_Dehalogenase"/>
    <property type="match status" value="1"/>
</dbReference>
<organism evidence="1 2">
    <name type="scientific">Lacrimispora celerecrescens</name>
    <dbReference type="NCBI Taxonomy" id="29354"/>
    <lineage>
        <taxon>Bacteria</taxon>
        <taxon>Bacillati</taxon>
        <taxon>Bacillota</taxon>
        <taxon>Clostridia</taxon>
        <taxon>Lachnospirales</taxon>
        <taxon>Lachnospiraceae</taxon>
        <taxon>Lacrimispora</taxon>
    </lineage>
</organism>
<dbReference type="InterPro" id="IPR052898">
    <property type="entry name" value="ACAD10-like"/>
</dbReference>
<reference evidence="1 2" key="1">
    <citation type="submission" date="2014-07" db="EMBL/GenBank/DDBJ databases">
        <title>Draft genome of Clostridium celerecrescens 152B isolated from sediments associated with methane hydrate from Krishna Godavari basin.</title>
        <authorList>
            <person name="Honkalas V.S."/>
            <person name="Dabir A.P."/>
            <person name="Arora P."/>
            <person name="Dhakephalkar P.K."/>
        </authorList>
    </citation>
    <scope>NUCLEOTIDE SEQUENCE [LARGE SCALE GENOMIC DNA]</scope>
    <source>
        <strain evidence="1 2">152B</strain>
    </source>
</reference>
<dbReference type="InterPro" id="IPR023214">
    <property type="entry name" value="HAD_sf"/>
</dbReference>
<proteinExistence type="predicted"/>
<evidence type="ECO:0000313" key="1">
    <source>
        <dbReference type="EMBL" id="KEZ89750.1"/>
    </source>
</evidence>